<evidence type="ECO:0000256" key="1">
    <source>
        <dbReference type="SAM" id="Phobius"/>
    </source>
</evidence>
<keyword evidence="1" id="KW-1133">Transmembrane helix</keyword>
<dbReference type="EMBL" id="AZHW01000689">
    <property type="protein sequence ID" value="ETW97230.1"/>
    <property type="molecule type" value="Genomic_DNA"/>
</dbReference>
<dbReference type="HOGENOM" id="CLU_2380844_0_0_7"/>
<accession>W4LHN2</accession>
<keyword evidence="1" id="KW-0812">Transmembrane</keyword>
<feature type="transmembrane region" description="Helical" evidence="1">
    <location>
        <begin position="9"/>
        <end position="27"/>
    </location>
</feature>
<dbReference type="AlphaFoldDB" id="W4LHN2"/>
<comment type="caution">
    <text evidence="2">The sequence shown here is derived from an EMBL/GenBank/DDBJ whole genome shotgun (WGS) entry which is preliminary data.</text>
</comment>
<reference evidence="2 3" key="1">
    <citation type="journal article" date="2014" name="Nature">
        <title>An environmental bacterial taxon with a large and distinct metabolic repertoire.</title>
        <authorList>
            <person name="Wilson M.C."/>
            <person name="Mori T."/>
            <person name="Ruckert C."/>
            <person name="Uria A.R."/>
            <person name="Helf M.J."/>
            <person name="Takada K."/>
            <person name="Gernert C."/>
            <person name="Steffens U.A."/>
            <person name="Heycke N."/>
            <person name="Schmitt S."/>
            <person name="Rinke C."/>
            <person name="Helfrich E.J."/>
            <person name="Brachmann A.O."/>
            <person name="Gurgui C."/>
            <person name="Wakimoto T."/>
            <person name="Kracht M."/>
            <person name="Crusemann M."/>
            <person name="Hentschel U."/>
            <person name="Abe I."/>
            <person name="Matsunaga S."/>
            <person name="Kalinowski J."/>
            <person name="Takeyama H."/>
            <person name="Piel J."/>
        </authorList>
    </citation>
    <scope>NUCLEOTIDE SEQUENCE [LARGE SCALE GENOMIC DNA]</scope>
    <source>
        <strain evidence="3">TSY1</strain>
    </source>
</reference>
<sequence>MKKIQKCKILKRVGIILIGMSLLPFLSQYSYCLINYVGNLKGILGCVFLALWPTFGNPVFKTITIFSFVSGVLFLLASFIVNRRKNKSPPPPEL</sequence>
<protein>
    <submittedName>
        <fullName evidence="2">Uncharacterized protein</fullName>
    </submittedName>
</protein>
<proteinExistence type="predicted"/>
<keyword evidence="1" id="KW-0472">Membrane</keyword>
<keyword evidence="3" id="KW-1185">Reference proteome</keyword>
<dbReference type="Proteomes" id="UP000019141">
    <property type="component" value="Unassembled WGS sequence"/>
</dbReference>
<gene>
    <name evidence="2" type="ORF">ETSY1_23470</name>
</gene>
<organism evidence="2 3">
    <name type="scientific">Entotheonella factor</name>
    <dbReference type="NCBI Taxonomy" id="1429438"/>
    <lineage>
        <taxon>Bacteria</taxon>
        <taxon>Pseudomonadati</taxon>
        <taxon>Nitrospinota/Tectimicrobiota group</taxon>
        <taxon>Candidatus Tectimicrobiota</taxon>
        <taxon>Candidatus Entotheonellia</taxon>
        <taxon>Candidatus Entotheonellales</taxon>
        <taxon>Candidatus Entotheonellaceae</taxon>
        <taxon>Candidatus Entotheonella</taxon>
    </lineage>
</organism>
<evidence type="ECO:0000313" key="3">
    <source>
        <dbReference type="Proteomes" id="UP000019141"/>
    </source>
</evidence>
<evidence type="ECO:0000313" key="2">
    <source>
        <dbReference type="EMBL" id="ETW97230.1"/>
    </source>
</evidence>
<feature type="transmembrane region" description="Helical" evidence="1">
    <location>
        <begin position="59"/>
        <end position="81"/>
    </location>
</feature>
<name>W4LHN2_ENTF1</name>